<name>A0A6G5RID9_9ACTN</name>
<keyword evidence="2" id="KW-1185">Reference proteome</keyword>
<evidence type="ECO:0000313" key="2">
    <source>
        <dbReference type="Proteomes" id="UP000495940"/>
    </source>
</evidence>
<protein>
    <submittedName>
        <fullName evidence="1">Uncharacterized protein</fullName>
    </submittedName>
</protein>
<dbReference type="KEGG" id="shaw:CEB94_24100"/>
<dbReference type="Proteomes" id="UP000495940">
    <property type="component" value="Chromosome"/>
</dbReference>
<dbReference type="AlphaFoldDB" id="A0A6G5RID9"/>
<evidence type="ECO:0000313" key="1">
    <source>
        <dbReference type="EMBL" id="QCD57589.1"/>
    </source>
</evidence>
<reference evidence="1 2" key="1">
    <citation type="submission" date="2017-06" db="EMBL/GenBank/DDBJ databases">
        <title>Complete Genome Sequence of Streptomyces hawaiiensis NRRL 15010 and insights into acyldepsipeptides biosynthesis.</title>
        <authorList>
            <person name="Mariita R.M."/>
            <person name="Sello J.K."/>
        </authorList>
    </citation>
    <scope>NUCLEOTIDE SEQUENCE [LARGE SCALE GENOMIC DNA]</scope>
    <source>
        <strain evidence="1 2">ATCC 12236</strain>
    </source>
</reference>
<proteinExistence type="predicted"/>
<sequence length="65" mass="7609">MEWIVRDADQKVETGRDRPVMFGDRHFDGPEEIPGLGVVYTLRAWIFKDNPRGVFHPWNPRVTCP</sequence>
<accession>A0A6G5RID9</accession>
<gene>
    <name evidence="1" type="ORF">CEB94_24100</name>
</gene>
<dbReference type="RefSeq" id="WP_175434141.1">
    <property type="nucleotide sequence ID" value="NZ_CP021978.1"/>
</dbReference>
<dbReference type="EMBL" id="CP021978">
    <property type="protein sequence ID" value="QCD57589.1"/>
    <property type="molecule type" value="Genomic_DNA"/>
</dbReference>
<organism evidence="1 2">
    <name type="scientific">Streptomyces hawaiiensis</name>
    <dbReference type="NCBI Taxonomy" id="67305"/>
    <lineage>
        <taxon>Bacteria</taxon>
        <taxon>Bacillati</taxon>
        <taxon>Actinomycetota</taxon>
        <taxon>Actinomycetes</taxon>
        <taxon>Kitasatosporales</taxon>
        <taxon>Streptomycetaceae</taxon>
        <taxon>Streptomyces</taxon>
    </lineage>
</organism>